<dbReference type="Proteomes" id="UP000287394">
    <property type="component" value="Chromosome"/>
</dbReference>
<dbReference type="AlphaFoldDB" id="A0A402D0M6"/>
<dbReference type="RefSeq" id="WP_119323069.1">
    <property type="nucleotide sequence ID" value="NZ_AP025739.1"/>
</dbReference>
<protein>
    <submittedName>
        <fullName evidence="1">Uncharacterized protein</fullName>
    </submittedName>
</protein>
<dbReference type="EMBL" id="AP025739">
    <property type="protein sequence ID" value="BDI33600.1"/>
    <property type="molecule type" value="Genomic_DNA"/>
</dbReference>
<gene>
    <name evidence="1" type="ORF">CCAX7_56510</name>
</gene>
<dbReference type="KEGG" id="ccot:CCAX7_56510"/>
<evidence type="ECO:0000313" key="2">
    <source>
        <dbReference type="Proteomes" id="UP000287394"/>
    </source>
</evidence>
<keyword evidence="2" id="KW-1185">Reference proteome</keyword>
<organism evidence="1 2">
    <name type="scientific">Capsulimonas corticalis</name>
    <dbReference type="NCBI Taxonomy" id="2219043"/>
    <lineage>
        <taxon>Bacteria</taxon>
        <taxon>Bacillati</taxon>
        <taxon>Armatimonadota</taxon>
        <taxon>Armatimonadia</taxon>
        <taxon>Capsulimonadales</taxon>
        <taxon>Capsulimonadaceae</taxon>
        <taxon>Capsulimonas</taxon>
    </lineage>
</organism>
<accession>A0A402D0M6</accession>
<name>A0A402D0M6_9BACT</name>
<reference evidence="1 2" key="1">
    <citation type="journal article" date="2019" name="Int. J. Syst. Evol. Microbiol.">
        <title>Capsulimonas corticalis gen. nov., sp. nov., an aerobic capsulated bacterium, of a novel bacterial order, Capsulimonadales ord. nov., of the class Armatimonadia of the phylum Armatimonadetes.</title>
        <authorList>
            <person name="Li J."/>
            <person name="Kudo C."/>
            <person name="Tonouchi A."/>
        </authorList>
    </citation>
    <scope>NUCLEOTIDE SEQUENCE [LARGE SCALE GENOMIC DNA]</scope>
    <source>
        <strain evidence="1 2">AX-7</strain>
    </source>
</reference>
<evidence type="ECO:0000313" key="1">
    <source>
        <dbReference type="EMBL" id="BDI33600.1"/>
    </source>
</evidence>
<proteinExistence type="predicted"/>
<sequence>MEDPIKIVRTATRAIDAQKESLQEAGLRPAVLVLDHRTYQAIALIEAQRKAEASENSWANPEGMEVEAVTEYLGLFVVVIASAETTIRVTCPVQQIWNAGEVFLEALKDYL</sequence>